<feature type="chain" id="PRO_5013000667" description="SCP domain-containing protein" evidence="1">
    <location>
        <begin position="18"/>
        <end position="69"/>
    </location>
</feature>
<accession>A0A1R3GSA9</accession>
<evidence type="ECO:0000256" key="1">
    <source>
        <dbReference type="SAM" id="SignalP"/>
    </source>
</evidence>
<keyword evidence="1" id="KW-0732">Signal</keyword>
<dbReference type="Proteomes" id="UP000187203">
    <property type="component" value="Unassembled WGS sequence"/>
</dbReference>
<protein>
    <recommendedName>
        <fullName evidence="4">SCP domain-containing protein</fullName>
    </recommendedName>
</protein>
<evidence type="ECO:0000313" key="2">
    <source>
        <dbReference type="EMBL" id="OMO60936.1"/>
    </source>
</evidence>
<dbReference type="AlphaFoldDB" id="A0A1R3GSA9"/>
<sequence length="69" mass="7579">MASSLIIRLALVEYVVAQNTNRPEEFLSVHNEARAQNMPKGATTPASARASLCTARNFPLNAFTQIYVI</sequence>
<feature type="signal peptide" evidence="1">
    <location>
        <begin position="1"/>
        <end position="17"/>
    </location>
</feature>
<evidence type="ECO:0000313" key="3">
    <source>
        <dbReference type="Proteomes" id="UP000187203"/>
    </source>
</evidence>
<gene>
    <name evidence="2" type="ORF">COLO4_33663</name>
</gene>
<name>A0A1R3GSA9_9ROSI</name>
<reference evidence="3" key="1">
    <citation type="submission" date="2013-09" db="EMBL/GenBank/DDBJ databases">
        <title>Corchorus olitorius genome sequencing.</title>
        <authorList>
            <person name="Alam M."/>
            <person name="Haque M.S."/>
            <person name="Islam M.S."/>
            <person name="Emdad E.M."/>
            <person name="Islam M.M."/>
            <person name="Ahmed B."/>
            <person name="Halim A."/>
            <person name="Hossen Q.M.M."/>
            <person name="Hossain M.Z."/>
            <person name="Ahmed R."/>
            <person name="Khan M.M."/>
            <person name="Islam R."/>
            <person name="Rashid M.M."/>
            <person name="Khan S.A."/>
            <person name="Rahman M.S."/>
            <person name="Alam M."/>
            <person name="Yahiya A.S."/>
            <person name="Khan M.S."/>
            <person name="Azam M.S."/>
            <person name="Haque T."/>
            <person name="Lashkar M.Z.H."/>
            <person name="Akhand A.I."/>
            <person name="Morshed G."/>
            <person name="Roy S."/>
            <person name="Uddin K.S."/>
            <person name="Rabeya T."/>
            <person name="Hossain A.S."/>
            <person name="Chowdhury A."/>
            <person name="Snigdha A.R."/>
            <person name="Mortoza M.S."/>
            <person name="Matin S.A."/>
            <person name="Hoque S.M.E."/>
            <person name="Islam M.K."/>
            <person name="Roy D.K."/>
            <person name="Haider R."/>
            <person name="Moosa M.M."/>
            <person name="Elias S.M."/>
            <person name="Hasan A.M."/>
            <person name="Jahan S."/>
            <person name="Shafiuddin M."/>
            <person name="Mahmood N."/>
            <person name="Shommy N.S."/>
        </authorList>
    </citation>
    <scope>NUCLEOTIDE SEQUENCE [LARGE SCALE GENOMIC DNA]</scope>
    <source>
        <strain evidence="3">cv. O-4</strain>
    </source>
</reference>
<organism evidence="2 3">
    <name type="scientific">Corchorus olitorius</name>
    <dbReference type="NCBI Taxonomy" id="93759"/>
    <lineage>
        <taxon>Eukaryota</taxon>
        <taxon>Viridiplantae</taxon>
        <taxon>Streptophyta</taxon>
        <taxon>Embryophyta</taxon>
        <taxon>Tracheophyta</taxon>
        <taxon>Spermatophyta</taxon>
        <taxon>Magnoliopsida</taxon>
        <taxon>eudicotyledons</taxon>
        <taxon>Gunneridae</taxon>
        <taxon>Pentapetalae</taxon>
        <taxon>rosids</taxon>
        <taxon>malvids</taxon>
        <taxon>Malvales</taxon>
        <taxon>Malvaceae</taxon>
        <taxon>Grewioideae</taxon>
        <taxon>Apeibeae</taxon>
        <taxon>Corchorus</taxon>
    </lineage>
</organism>
<evidence type="ECO:0008006" key="4">
    <source>
        <dbReference type="Google" id="ProtNLM"/>
    </source>
</evidence>
<proteinExistence type="predicted"/>
<comment type="caution">
    <text evidence="2">The sequence shown here is derived from an EMBL/GenBank/DDBJ whole genome shotgun (WGS) entry which is preliminary data.</text>
</comment>
<keyword evidence="3" id="KW-1185">Reference proteome</keyword>
<dbReference type="EMBL" id="AWUE01021801">
    <property type="protein sequence ID" value="OMO60936.1"/>
    <property type="molecule type" value="Genomic_DNA"/>
</dbReference>